<dbReference type="RefSeq" id="WP_065821066.1">
    <property type="nucleotide sequence ID" value="NZ_CP014673.1"/>
</dbReference>
<organism evidence="9 10">
    <name type="scientific">Thermoclostridium stercorarium subsp. leptospartum DSM 9219</name>
    <dbReference type="NCBI Taxonomy" id="1346611"/>
    <lineage>
        <taxon>Bacteria</taxon>
        <taxon>Bacillati</taxon>
        <taxon>Bacillota</taxon>
        <taxon>Clostridia</taxon>
        <taxon>Eubacteriales</taxon>
        <taxon>Oscillospiraceae</taxon>
        <taxon>Thermoclostridium</taxon>
    </lineage>
</organism>
<dbReference type="Gene3D" id="1.10.3720.10">
    <property type="entry name" value="MetI-like"/>
    <property type="match status" value="1"/>
</dbReference>
<evidence type="ECO:0000259" key="8">
    <source>
        <dbReference type="PROSITE" id="PS50928"/>
    </source>
</evidence>
<keyword evidence="3" id="KW-1003">Cell membrane</keyword>
<dbReference type="InterPro" id="IPR051393">
    <property type="entry name" value="ABC_transporter_permease"/>
</dbReference>
<evidence type="ECO:0000313" key="9">
    <source>
        <dbReference type="EMBL" id="ANX02198.1"/>
    </source>
</evidence>
<keyword evidence="4 7" id="KW-0812">Transmembrane</keyword>
<proteinExistence type="inferred from homology"/>
<dbReference type="InterPro" id="IPR035906">
    <property type="entry name" value="MetI-like_sf"/>
</dbReference>
<evidence type="ECO:0000256" key="1">
    <source>
        <dbReference type="ARBA" id="ARBA00004651"/>
    </source>
</evidence>
<sequence>MRKFYSNPVAIILFILPALTLFIIMILYPIIQVFVKSFYEWNGIGSGNFIGFKNYTMLFRDTVFYIANKNALIFSSVITVFQLVLGSFFAFALTNMKIAGKNFLRVAYFLPVVLSVTVVCQLWLSIYNADYGLLNNLFKALGLRYRQKWLSEPSKAIYAVAFVNAWQWMGYQFALIMAGMKSIPDYYYEAAKIDGASQWKTYWHVTLPLLAETYKLSLVVSLTGGIKAFSEMFIMTKGGPGNATYTLTYIMYKAAFREYRYGYGMAAASIMVLECLLVIIIINRLVRQSEDFYKPRKNLNFKAG</sequence>
<dbReference type="InterPro" id="IPR000515">
    <property type="entry name" value="MetI-like"/>
</dbReference>
<evidence type="ECO:0000256" key="5">
    <source>
        <dbReference type="ARBA" id="ARBA00022989"/>
    </source>
</evidence>
<dbReference type="PROSITE" id="PS50928">
    <property type="entry name" value="ABC_TM1"/>
    <property type="match status" value="1"/>
</dbReference>
<evidence type="ECO:0000256" key="7">
    <source>
        <dbReference type="RuleBase" id="RU363032"/>
    </source>
</evidence>
<dbReference type="SUPFAM" id="SSF161098">
    <property type="entry name" value="MetI-like"/>
    <property type="match status" value="1"/>
</dbReference>
<dbReference type="Proteomes" id="UP000092931">
    <property type="component" value="Chromosome"/>
</dbReference>
<keyword evidence="2 7" id="KW-0813">Transport</keyword>
<comment type="subcellular location">
    <subcellularLocation>
        <location evidence="1 7">Cell membrane</location>
        <topology evidence="1 7">Multi-pass membrane protein</topology>
    </subcellularLocation>
</comment>
<feature type="domain" description="ABC transmembrane type-1" evidence="8">
    <location>
        <begin position="68"/>
        <end position="282"/>
    </location>
</feature>
<keyword evidence="5 7" id="KW-1133">Transmembrane helix</keyword>
<evidence type="ECO:0000313" key="10">
    <source>
        <dbReference type="Proteomes" id="UP000092931"/>
    </source>
</evidence>
<feature type="transmembrane region" description="Helical" evidence="7">
    <location>
        <begin position="106"/>
        <end position="126"/>
    </location>
</feature>
<comment type="similarity">
    <text evidence="7">Belongs to the binding-protein-dependent transport system permease family.</text>
</comment>
<dbReference type="GO" id="GO:0055085">
    <property type="term" value="P:transmembrane transport"/>
    <property type="evidence" value="ECO:0007669"/>
    <property type="project" value="InterPro"/>
</dbReference>
<evidence type="ECO:0000256" key="4">
    <source>
        <dbReference type="ARBA" id="ARBA00022692"/>
    </source>
</evidence>
<evidence type="ECO:0000256" key="2">
    <source>
        <dbReference type="ARBA" id="ARBA00022448"/>
    </source>
</evidence>
<evidence type="ECO:0000256" key="3">
    <source>
        <dbReference type="ARBA" id="ARBA00022475"/>
    </source>
</evidence>
<dbReference type="GO" id="GO:0005886">
    <property type="term" value="C:plasma membrane"/>
    <property type="evidence" value="ECO:0007669"/>
    <property type="project" value="UniProtKB-SubCell"/>
</dbReference>
<keyword evidence="6 7" id="KW-0472">Membrane</keyword>
<dbReference type="CDD" id="cd06261">
    <property type="entry name" value="TM_PBP2"/>
    <property type="match status" value="1"/>
</dbReference>
<dbReference type="PANTHER" id="PTHR30193:SF37">
    <property type="entry name" value="INNER MEMBRANE ABC TRANSPORTER PERMEASE PROTEIN YCJO"/>
    <property type="match status" value="1"/>
</dbReference>
<evidence type="ECO:0000256" key="6">
    <source>
        <dbReference type="ARBA" id="ARBA00023136"/>
    </source>
</evidence>
<feature type="transmembrane region" description="Helical" evidence="7">
    <location>
        <begin position="156"/>
        <end position="178"/>
    </location>
</feature>
<gene>
    <name evidence="9" type="ORF">CSTERLE_11775</name>
</gene>
<feature type="transmembrane region" description="Helical" evidence="7">
    <location>
        <begin position="9"/>
        <end position="31"/>
    </location>
</feature>
<feature type="transmembrane region" description="Helical" evidence="7">
    <location>
        <begin position="261"/>
        <end position="282"/>
    </location>
</feature>
<dbReference type="PANTHER" id="PTHR30193">
    <property type="entry name" value="ABC TRANSPORTER PERMEASE PROTEIN"/>
    <property type="match status" value="1"/>
</dbReference>
<dbReference type="EMBL" id="CP014673">
    <property type="protein sequence ID" value="ANX02198.1"/>
    <property type="molecule type" value="Genomic_DNA"/>
</dbReference>
<feature type="transmembrane region" description="Helical" evidence="7">
    <location>
        <begin position="71"/>
        <end position="94"/>
    </location>
</feature>
<dbReference type="Pfam" id="PF00528">
    <property type="entry name" value="BPD_transp_1"/>
    <property type="match status" value="1"/>
</dbReference>
<protein>
    <submittedName>
        <fullName evidence="9">Sugar ABC transporter permease</fullName>
    </submittedName>
</protein>
<accession>A0A1B1YN58</accession>
<name>A0A1B1YN58_THEST</name>
<reference evidence="9 10" key="1">
    <citation type="submission" date="2016-02" db="EMBL/GenBank/DDBJ databases">
        <title>Comparison of Clostridium stercorarium subspecies using comparative genomics and transcriptomics.</title>
        <authorList>
            <person name="Schellenberg J."/>
            <person name="Thallinger G."/>
            <person name="Levin D.B."/>
            <person name="Zhang X."/>
            <person name="Alvare G."/>
            <person name="Fristensky B."/>
            <person name="Sparling R."/>
        </authorList>
    </citation>
    <scope>NUCLEOTIDE SEQUENCE [LARGE SCALE GENOMIC DNA]</scope>
    <source>
        <strain evidence="9 10">DSM 9219</strain>
    </source>
</reference>
<dbReference type="AlphaFoldDB" id="A0A1B1YN58"/>